<dbReference type="InterPro" id="IPR001509">
    <property type="entry name" value="Epimerase_deHydtase"/>
</dbReference>
<comment type="similarity">
    <text evidence="1">Belongs to the NAD(P)-dependent epimerase/dehydratase family.</text>
</comment>
<proteinExistence type="inferred from homology"/>
<dbReference type="EMBL" id="BARS01051743">
    <property type="protein sequence ID" value="GAG48323.1"/>
    <property type="molecule type" value="Genomic_DNA"/>
</dbReference>
<dbReference type="AlphaFoldDB" id="X0YIA8"/>
<gene>
    <name evidence="3" type="ORF">S01H1_77016</name>
</gene>
<accession>X0YIA8</accession>
<evidence type="ECO:0000259" key="2">
    <source>
        <dbReference type="Pfam" id="PF01370"/>
    </source>
</evidence>
<dbReference type="PANTHER" id="PTHR43000">
    <property type="entry name" value="DTDP-D-GLUCOSE 4,6-DEHYDRATASE-RELATED"/>
    <property type="match status" value="1"/>
</dbReference>
<evidence type="ECO:0000256" key="1">
    <source>
        <dbReference type="ARBA" id="ARBA00007637"/>
    </source>
</evidence>
<evidence type="ECO:0000313" key="3">
    <source>
        <dbReference type="EMBL" id="GAG48323.1"/>
    </source>
</evidence>
<name>X0YIA8_9ZZZZ</name>
<comment type="caution">
    <text evidence="3">The sequence shown here is derived from an EMBL/GenBank/DDBJ whole genome shotgun (WGS) entry which is preliminary data.</text>
</comment>
<protein>
    <recommendedName>
        <fullName evidence="2">NAD-dependent epimerase/dehydratase domain-containing protein</fullName>
    </recommendedName>
</protein>
<dbReference type="Gene3D" id="3.40.50.720">
    <property type="entry name" value="NAD(P)-binding Rossmann-like Domain"/>
    <property type="match status" value="1"/>
</dbReference>
<feature type="non-terminal residue" evidence="3">
    <location>
        <position position="1"/>
    </location>
</feature>
<dbReference type="SUPFAM" id="SSF51735">
    <property type="entry name" value="NAD(P)-binding Rossmann-fold domains"/>
    <property type="match status" value="1"/>
</dbReference>
<feature type="non-terminal residue" evidence="3">
    <location>
        <position position="234"/>
    </location>
</feature>
<feature type="domain" description="NAD-dependent epimerase/dehydratase" evidence="2">
    <location>
        <begin position="8"/>
        <end position="134"/>
    </location>
</feature>
<reference evidence="3" key="1">
    <citation type="journal article" date="2014" name="Front. Microbiol.">
        <title>High frequency of phylogenetically diverse reductive dehalogenase-homologous genes in deep subseafloor sedimentary metagenomes.</title>
        <authorList>
            <person name="Kawai M."/>
            <person name="Futagami T."/>
            <person name="Toyoda A."/>
            <person name="Takaki Y."/>
            <person name="Nishi S."/>
            <person name="Hori S."/>
            <person name="Arai W."/>
            <person name="Tsubouchi T."/>
            <person name="Morono Y."/>
            <person name="Uchiyama I."/>
            <person name="Ito T."/>
            <person name="Fujiyama A."/>
            <person name="Inagaki F."/>
            <person name="Takami H."/>
        </authorList>
    </citation>
    <scope>NUCLEOTIDE SEQUENCE</scope>
    <source>
        <strain evidence="3">Expedition CK06-06</strain>
    </source>
</reference>
<dbReference type="Pfam" id="PF01370">
    <property type="entry name" value="Epimerase"/>
    <property type="match status" value="1"/>
</dbReference>
<dbReference type="InterPro" id="IPR036291">
    <property type="entry name" value="NAD(P)-bd_dom_sf"/>
</dbReference>
<organism evidence="3">
    <name type="scientific">marine sediment metagenome</name>
    <dbReference type="NCBI Taxonomy" id="412755"/>
    <lineage>
        <taxon>unclassified sequences</taxon>
        <taxon>metagenomes</taxon>
        <taxon>ecological metagenomes</taxon>
    </lineage>
</organism>
<sequence length="234" mass="25989">LQAKLVKVLVTGGAGFIGSHTVDLLLEKGHEVRVLDNLEPPVHLDEKKPGYLPDDVEFIPGDVRNKSDVARALQGVDYVFHLAAYQGYLTDFGKFAFTNDGGTALIYEVIVEKKLPVRKLVLGSSQAVYGEGKYHCAEHGIQYPASRSLEQLEEGNWEVKCSICHQSMQPLPTDESRASPHNQYAVSKYSQELYALTLGKRFAIPTVVLRYSIAQGPRQSFYNAYSGILRIFAI</sequence>